<keyword evidence="4 6" id="KW-0573">Peptidoglycan synthesis</keyword>
<evidence type="ECO:0000256" key="5">
    <source>
        <dbReference type="ARBA" id="ARBA00023316"/>
    </source>
</evidence>
<evidence type="ECO:0000256" key="2">
    <source>
        <dbReference type="ARBA" id="ARBA00022679"/>
    </source>
</evidence>
<dbReference type="PANTHER" id="PTHR30582:SF4">
    <property type="entry name" value="L,D-TRANSPEPTIDASE YQJB-RELATED"/>
    <property type="match status" value="1"/>
</dbReference>
<dbReference type="Proteomes" id="UP001230005">
    <property type="component" value="Unassembled WGS sequence"/>
</dbReference>
<dbReference type="CDD" id="cd16913">
    <property type="entry name" value="YkuD_like"/>
    <property type="match status" value="1"/>
</dbReference>
<dbReference type="InterPro" id="IPR038063">
    <property type="entry name" value="Transpep_catalytic_dom"/>
</dbReference>
<dbReference type="SUPFAM" id="SSF141523">
    <property type="entry name" value="L,D-transpeptidase catalytic domain-like"/>
    <property type="match status" value="1"/>
</dbReference>
<sequence>MRFIFLSLLLVISPIWPIGENPLVGDPYIIVNKKTNELAYILDGEVKQVYEVATGKSDSVTPEGEHTVTVKAVDPYYRKENIEGGNKKNPLGSRWIGFDAEETDGRIYGIHGTNNPASIGHYVTNGCVRMKNEDVEILFEEVLIGMKVLVISSDEGFEEIGKKHGAIADN</sequence>
<keyword evidence="5 6" id="KW-0961">Cell wall biogenesis/degradation</keyword>
<evidence type="ECO:0000256" key="3">
    <source>
        <dbReference type="ARBA" id="ARBA00022960"/>
    </source>
</evidence>
<dbReference type="PANTHER" id="PTHR30582">
    <property type="entry name" value="L,D-TRANSPEPTIDASE"/>
    <property type="match status" value="1"/>
</dbReference>
<protein>
    <submittedName>
        <fullName evidence="8">Lipoprotein-anchoring transpeptidase ErfK/SrfK</fullName>
    </submittedName>
</protein>
<evidence type="ECO:0000256" key="6">
    <source>
        <dbReference type="PROSITE-ProRule" id="PRU01373"/>
    </source>
</evidence>
<gene>
    <name evidence="8" type="ORF">J2S74_003638</name>
</gene>
<evidence type="ECO:0000256" key="4">
    <source>
        <dbReference type="ARBA" id="ARBA00022984"/>
    </source>
</evidence>
<evidence type="ECO:0000313" key="8">
    <source>
        <dbReference type="EMBL" id="MDQ0256220.1"/>
    </source>
</evidence>
<keyword evidence="8" id="KW-0449">Lipoprotein</keyword>
<dbReference type="RefSeq" id="WP_307328010.1">
    <property type="nucleotide sequence ID" value="NZ_JAUSUG010000015.1"/>
</dbReference>
<evidence type="ECO:0000313" key="9">
    <source>
        <dbReference type="Proteomes" id="UP001230005"/>
    </source>
</evidence>
<dbReference type="Gene3D" id="2.40.440.10">
    <property type="entry name" value="L,D-transpeptidase catalytic domain-like"/>
    <property type="match status" value="1"/>
</dbReference>
<reference evidence="8 9" key="1">
    <citation type="submission" date="2023-07" db="EMBL/GenBank/DDBJ databases">
        <title>Genomic Encyclopedia of Type Strains, Phase IV (KMG-IV): sequencing the most valuable type-strain genomes for metagenomic binning, comparative biology and taxonomic classification.</title>
        <authorList>
            <person name="Goeker M."/>
        </authorList>
    </citation>
    <scope>NUCLEOTIDE SEQUENCE [LARGE SCALE GENOMIC DNA]</scope>
    <source>
        <strain evidence="8 9">DSM 9768</strain>
    </source>
</reference>
<dbReference type="EMBL" id="JAUSUG010000015">
    <property type="protein sequence ID" value="MDQ0256220.1"/>
    <property type="molecule type" value="Genomic_DNA"/>
</dbReference>
<dbReference type="Pfam" id="PF03734">
    <property type="entry name" value="YkuD"/>
    <property type="match status" value="1"/>
</dbReference>
<name>A0ABT9ZZ25_9BACI</name>
<keyword evidence="2" id="KW-0808">Transferase</keyword>
<organism evidence="8 9">
    <name type="scientific">Evansella vedderi</name>
    <dbReference type="NCBI Taxonomy" id="38282"/>
    <lineage>
        <taxon>Bacteria</taxon>
        <taxon>Bacillati</taxon>
        <taxon>Bacillota</taxon>
        <taxon>Bacilli</taxon>
        <taxon>Bacillales</taxon>
        <taxon>Bacillaceae</taxon>
        <taxon>Evansella</taxon>
    </lineage>
</organism>
<evidence type="ECO:0000256" key="1">
    <source>
        <dbReference type="ARBA" id="ARBA00004752"/>
    </source>
</evidence>
<keyword evidence="3 6" id="KW-0133">Cell shape</keyword>
<feature type="domain" description="L,D-TPase catalytic" evidence="7">
    <location>
        <begin position="27"/>
        <end position="151"/>
    </location>
</feature>
<dbReference type="PROSITE" id="PS52029">
    <property type="entry name" value="LD_TPASE"/>
    <property type="match status" value="1"/>
</dbReference>
<proteinExistence type="predicted"/>
<evidence type="ECO:0000259" key="7">
    <source>
        <dbReference type="PROSITE" id="PS52029"/>
    </source>
</evidence>
<accession>A0ABT9ZZ25</accession>
<feature type="active site" description="Proton donor/acceptor" evidence="6">
    <location>
        <position position="111"/>
    </location>
</feature>
<comment type="pathway">
    <text evidence="1 6">Cell wall biogenesis; peptidoglycan biosynthesis.</text>
</comment>
<dbReference type="InterPro" id="IPR050979">
    <property type="entry name" value="LD-transpeptidase"/>
</dbReference>
<comment type="caution">
    <text evidence="8">The sequence shown here is derived from an EMBL/GenBank/DDBJ whole genome shotgun (WGS) entry which is preliminary data.</text>
</comment>
<feature type="active site" description="Nucleophile" evidence="6">
    <location>
        <position position="127"/>
    </location>
</feature>
<dbReference type="InterPro" id="IPR005490">
    <property type="entry name" value="LD_TPept_cat_dom"/>
</dbReference>
<keyword evidence="9" id="KW-1185">Reference proteome</keyword>